<dbReference type="GO" id="GO:0004252">
    <property type="term" value="F:serine-type endopeptidase activity"/>
    <property type="evidence" value="ECO:0007669"/>
    <property type="project" value="InterPro"/>
</dbReference>
<keyword evidence="7" id="KW-0645">Protease</keyword>
<dbReference type="GO" id="GO:0006508">
    <property type="term" value="P:proteolysis"/>
    <property type="evidence" value="ECO:0007669"/>
    <property type="project" value="UniProtKB-KW"/>
</dbReference>
<dbReference type="Gene3D" id="1.20.1540.10">
    <property type="entry name" value="Rhomboid-like"/>
    <property type="match status" value="1"/>
</dbReference>
<sequence>MTRLTAVPGRWRTLVQRTGAPTATALAATGGYVGASGAAFGLLGWLSGQSPRRRLPTIPPAPAWVVTIFVTAASIIAVAVFGVGAFGIGHVPHVGAVVAGAAVGCLSR</sequence>
<dbReference type="AlphaFoldDB" id="A0A6B0SFU2"/>
<dbReference type="Proteomes" id="UP000471521">
    <property type="component" value="Unassembled WGS sequence"/>
</dbReference>
<dbReference type="Pfam" id="PF01694">
    <property type="entry name" value="Rhomboid"/>
    <property type="match status" value="1"/>
</dbReference>
<name>A0A6B0SFU2_9EURY</name>
<dbReference type="GO" id="GO:0016020">
    <property type="term" value="C:membrane"/>
    <property type="evidence" value="ECO:0007669"/>
    <property type="project" value="UniProtKB-SubCell"/>
</dbReference>
<evidence type="ECO:0000259" key="6">
    <source>
        <dbReference type="Pfam" id="PF01694"/>
    </source>
</evidence>
<dbReference type="RefSeq" id="WP_159525996.1">
    <property type="nucleotide sequence ID" value="NZ_WUUU01000043.1"/>
</dbReference>
<evidence type="ECO:0000313" key="7">
    <source>
        <dbReference type="EMBL" id="MXR20448.1"/>
    </source>
</evidence>
<keyword evidence="2 5" id="KW-0812">Transmembrane</keyword>
<dbReference type="InterPro" id="IPR022764">
    <property type="entry name" value="Peptidase_S54_rhomboid_dom"/>
</dbReference>
<feature type="domain" description="Peptidase S54 rhomboid" evidence="6">
    <location>
        <begin position="31"/>
        <end position="106"/>
    </location>
</feature>
<feature type="transmembrane region" description="Helical" evidence="5">
    <location>
        <begin position="20"/>
        <end position="43"/>
    </location>
</feature>
<dbReference type="SUPFAM" id="SSF144091">
    <property type="entry name" value="Rhomboid-like"/>
    <property type="match status" value="1"/>
</dbReference>
<keyword evidence="4 5" id="KW-0472">Membrane</keyword>
<accession>A0A6B0SFU2</accession>
<evidence type="ECO:0000256" key="2">
    <source>
        <dbReference type="ARBA" id="ARBA00022692"/>
    </source>
</evidence>
<dbReference type="EMBL" id="WUUU01000043">
    <property type="protein sequence ID" value="MXR20448.1"/>
    <property type="molecule type" value="Genomic_DNA"/>
</dbReference>
<reference evidence="7 8" key="1">
    <citation type="submission" date="2019-12" db="EMBL/GenBank/DDBJ databases">
        <title>Isolation and characterization of three novel carbon monoxide-oxidizing members of Halobacteria from salione crusts and soils.</title>
        <authorList>
            <person name="Myers M.R."/>
            <person name="King G.M."/>
        </authorList>
    </citation>
    <scope>NUCLEOTIDE SEQUENCE [LARGE SCALE GENOMIC DNA]</scope>
    <source>
        <strain evidence="7 8">PCN9</strain>
    </source>
</reference>
<protein>
    <submittedName>
        <fullName evidence="7">Rhomboid family intramembrane serine protease</fullName>
    </submittedName>
</protein>
<organism evidence="7 8">
    <name type="scientific">Halobacterium bonnevillei</name>
    <dbReference type="NCBI Taxonomy" id="2692200"/>
    <lineage>
        <taxon>Archaea</taxon>
        <taxon>Methanobacteriati</taxon>
        <taxon>Methanobacteriota</taxon>
        <taxon>Stenosarchaea group</taxon>
        <taxon>Halobacteria</taxon>
        <taxon>Halobacteriales</taxon>
        <taxon>Halobacteriaceae</taxon>
        <taxon>Halobacterium</taxon>
    </lineage>
</organism>
<evidence type="ECO:0000256" key="5">
    <source>
        <dbReference type="SAM" id="Phobius"/>
    </source>
</evidence>
<evidence type="ECO:0000256" key="3">
    <source>
        <dbReference type="ARBA" id="ARBA00022989"/>
    </source>
</evidence>
<proteinExistence type="predicted"/>
<keyword evidence="7" id="KW-0378">Hydrolase</keyword>
<dbReference type="InterPro" id="IPR035952">
    <property type="entry name" value="Rhomboid-like_sf"/>
</dbReference>
<comment type="subcellular location">
    <subcellularLocation>
        <location evidence="1">Membrane</location>
        <topology evidence="1">Multi-pass membrane protein</topology>
    </subcellularLocation>
</comment>
<comment type="caution">
    <text evidence="7">The sequence shown here is derived from an EMBL/GenBank/DDBJ whole genome shotgun (WGS) entry which is preliminary data.</text>
</comment>
<keyword evidence="3 5" id="KW-1133">Transmembrane helix</keyword>
<evidence type="ECO:0000256" key="1">
    <source>
        <dbReference type="ARBA" id="ARBA00004141"/>
    </source>
</evidence>
<evidence type="ECO:0000313" key="8">
    <source>
        <dbReference type="Proteomes" id="UP000471521"/>
    </source>
</evidence>
<evidence type="ECO:0000256" key="4">
    <source>
        <dbReference type="ARBA" id="ARBA00023136"/>
    </source>
</evidence>
<feature type="transmembrane region" description="Helical" evidence="5">
    <location>
        <begin position="64"/>
        <end position="88"/>
    </location>
</feature>
<keyword evidence="8" id="KW-1185">Reference proteome</keyword>
<gene>
    <name evidence="7" type="ORF">GRX66_07460</name>
</gene>